<evidence type="ECO:0008006" key="6">
    <source>
        <dbReference type="Google" id="ProtNLM"/>
    </source>
</evidence>
<name>A0A316DWV7_9FLAO</name>
<reference evidence="3 4" key="1">
    <citation type="submission" date="2018-05" db="EMBL/GenBank/DDBJ databases">
        <title>Genomic Encyclopedia of Archaeal and Bacterial Type Strains, Phase II (KMG-II): from individual species to whole genera.</title>
        <authorList>
            <person name="Goeker M."/>
        </authorList>
    </citation>
    <scope>NUCLEOTIDE SEQUENCE [LARGE SCALE GENOMIC DNA]</scope>
    <source>
        <strain evidence="3 4">DSM 23514</strain>
    </source>
</reference>
<dbReference type="EMBL" id="QGGQ01000006">
    <property type="protein sequence ID" value="PWK22857.1"/>
    <property type="molecule type" value="Genomic_DNA"/>
</dbReference>
<dbReference type="RefSeq" id="WP_109651643.1">
    <property type="nucleotide sequence ID" value="NZ_JACWLN010000005.1"/>
</dbReference>
<dbReference type="EMBL" id="JACWLN010000005">
    <property type="protein sequence ID" value="MBD1261524.1"/>
    <property type="molecule type" value="Genomic_DNA"/>
</dbReference>
<proteinExistence type="predicted"/>
<dbReference type="Proteomes" id="UP000651837">
    <property type="component" value="Unassembled WGS sequence"/>
</dbReference>
<dbReference type="PROSITE" id="PS51257">
    <property type="entry name" value="PROKAR_LIPOPROTEIN"/>
    <property type="match status" value="1"/>
</dbReference>
<feature type="chain" id="PRO_5016441432" description="Lipoprotein" evidence="1">
    <location>
        <begin position="21"/>
        <end position="176"/>
    </location>
</feature>
<comment type="caution">
    <text evidence="3">The sequence shown here is derived from an EMBL/GenBank/DDBJ whole genome shotgun (WGS) entry which is preliminary data.</text>
</comment>
<dbReference type="Proteomes" id="UP000245667">
    <property type="component" value="Unassembled WGS sequence"/>
</dbReference>
<evidence type="ECO:0000313" key="5">
    <source>
        <dbReference type="Proteomes" id="UP000651837"/>
    </source>
</evidence>
<evidence type="ECO:0000313" key="2">
    <source>
        <dbReference type="EMBL" id="MBD1261524.1"/>
    </source>
</evidence>
<organism evidence="3 4">
    <name type="scientific">Maribacter polysiphoniae</name>
    <dbReference type="NCBI Taxonomy" id="429344"/>
    <lineage>
        <taxon>Bacteria</taxon>
        <taxon>Pseudomonadati</taxon>
        <taxon>Bacteroidota</taxon>
        <taxon>Flavobacteriia</taxon>
        <taxon>Flavobacteriales</taxon>
        <taxon>Flavobacteriaceae</taxon>
        <taxon>Maribacter</taxon>
    </lineage>
</organism>
<evidence type="ECO:0000256" key="1">
    <source>
        <dbReference type="SAM" id="SignalP"/>
    </source>
</evidence>
<dbReference type="OrthoDB" id="1445831at2"/>
<evidence type="ECO:0000313" key="3">
    <source>
        <dbReference type="EMBL" id="PWK22857.1"/>
    </source>
</evidence>
<reference evidence="2 5" key="2">
    <citation type="submission" date="2020-07" db="EMBL/GenBank/DDBJ databases">
        <title>The draft genome sequence of Maribacter polysiphoniae KCTC 22021.</title>
        <authorList>
            <person name="Mu L."/>
        </authorList>
    </citation>
    <scope>NUCLEOTIDE SEQUENCE [LARGE SCALE GENOMIC DNA]</scope>
    <source>
        <strain evidence="2 5">KCTC 22021</strain>
    </source>
</reference>
<protein>
    <recommendedName>
        <fullName evidence="6">Lipoprotein</fullName>
    </recommendedName>
</protein>
<accession>A0A316DWV7</accession>
<feature type="signal peptide" evidence="1">
    <location>
        <begin position="1"/>
        <end position="20"/>
    </location>
</feature>
<keyword evidence="5" id="KW-1185">Reference proteome</keyword>
<sequence>MKKIILLLFFILLTSCASNLKEKPKQNFSLENQLNSLNYKLVLPEKWHPYLDLHGKIAYKPIKHSDRYPKVSISIRRIPPERRKHLTLRELVDENSNNVKYLKNYSSKKKLIQTKFGETYVLDQAFNLNSKSSIIRSTYFEYKGNYYCYIFYSKAISFNRYIDDYGLIFEQFEFRD</sequence>
<evidence type="ECO:0000313" key="4">
    <source>
        <dbReference type="Proteomes" id="UP000245667"/>
    </source>
</evidence>
<dbReference type="AlphaFoldDB" id="A0A316DWV7"/>
<keyword evidence="1" id="KW-0732">Signal</keyword>
<gene>
    <name evidence="2" type="ORF">HZY62_13045</name>
    <name evidence="3" type="ORF">LX92_02795</name>
</gene>